<name>A0AAD9QYY9_ACRCE</name>
<dbReference type="PANTHER" id="PTHR35253">
    <property type="entry name" value="COILED-COIL DOMAIN-CONTAINING PROTEIN 152"/>
    <property type="match status" value="1"/>
</dbReference>
<keyword evidence="1" id="KW-0175">Coiled coil</keyword>
<sequence length="186" mass="21865">MVDKLQEIISKRCDEEDENEKLKTEIAQLKDKLRKIEEEHKKQISEGLKHLETADLNHKEEIQRIKKETLQESRGEISRLQELVKEKEGEVQQLNKQLADANHANHNEIVKLHLEYDAKLQKLQRNRIKPQSAQTCNANNEIFRKKLQFAKAEAQKEIAALKTKISELERKLQSAQQMPAARRKRF</sequence>
<dbReference type="InterPro" id="IPR038827">
    <property type="entry name" value="CCDC152"/>
</dbReference>
<proteinExistence type="predicted"/>
<reference evidence="2" key="1">
    <citation type="journal article" date="2023" name="G3 (Bethesda)">
        <title>Whole genome assembly and annotation of the endangered Caribbean coral Acropora cervicornis.</title>
        <authorList>
            <person name="Selwyn J.D."/>
            <person name="Vollmer S.V."/>
        </authorList>
    </citation>
    <scope>NUCLEOTIDE SEQUENCE</scope>
    <source>
        <strain evidence="2">K2</strain>
    </source>
</reference>
<organism evidence="2 3">
    <name type="scientific">Acropora cervicornis</name>
    <name type="common">Staghorn coral</name>
    <dbReference type="NCBI Taxonomy" id="6130"/>
    <lineage>
        <taxon>Eukaryota</taxon>
        <taxon>Metazoa</taxon>
        <taxon>Cnidaria</taxon>
        <taxon>Anthozoa</taxon>
        <taxon>Hexacorallia</taxon>
        <taxon>Scleractinia</taxon>
        <taxon>Astrocoeniina</taxon>
        <taxon>Acroporidae</taxon>
        <taxon>Acropora</taxon>
    </lineage>
</organism>
<accession>A0AAD9QYY9</accession>
<protein>
    <submittedName>
        <fullName evidence="2">Coiled-coil domain-containing protein 152</fullName>
    </submittedName>
</protein>
<evidence type="ECO:0000313" key="2">
    <source>
        <dbReference type="EMBL" id="KAK2569922.1"/>
    </source>
</evidence>
<feature type="coiled-coil region" evidence="1">
    <location>
        <begin position="19"/>
        <end position="104"/>
    </location>
</feature>
<keyword evidence="3" id="KW-1185">Reference proteome</keyword>
<evidence type="ECO:0000313" key="3">
    <source>
        <dbReference type="Proteomes" id="UP001249851"/>
    </source>
</evidence>
<dbReference type="AlphaFoldDB" id="A0AAD9QYY9"/>
<reference evidence="2" key="2">
    <citation type="journal article" date="2023" name="Science">
        <title>Genomic signatures of disease resistance in endangered staghorn corals.</title>
        <authorList>
            <person name="Vollmer S.V."/>
            <person name="Selwyn J.D."/>
            <person name="Despard B.A."/>
            <person name="Roesel C.L."/>
        </authorList>
    </citation>
    <scope>NUCLEOTIDE SEQUENCE</scope>
    <source>
        <strain evidence="2">K2</strain>
    </source>
</reference>
<feature type="coiled-coil region" evidence="1">
    <location>
        <begin position="144"/>
        <end position="178"/>
    </location>
</feature>
<comment type="caution">
    <text evidence="2">The sequence shown here is derived from an EMBL/GenBank/DDBJ whole genome shotgun (WGS) entry which is preliminary data.</text>
</comment>
<dbReference type="EMBL" id="JARQWQ010000009">
    <property type="protein sequence ID" value="KAK2569922.1"/>
    <property type="molecule type" value="Genomic_DNA"/>
</dbReference>
<gene>
    <name evidence="2" type="ORF">P5673_005781</name>
</gene>
<evidence type="ECO:0000256" key="1">
    <source>
        <dbReference type="SAM" id="Coils"/>
    </source>
</evidence>
<dbReference type="PANTHER" id="PTHR35253:SF1">
    <property type="entry name" value="COILED-COIL DOMAIN-CONTAINING PROTEIN 152"/>
    <property type="match status" value="1"/>
</dbReference>
<dbReference type="Proteomes" id="UP001249851">
    <property type="component" value="Unassembled WGS sequence"/>
</dbReference>